<dbReference type="GO" id="GO:0000398">
    <property type="term" value="P:mRNA splicing, via spliceosome"/>
    <property type="evidence" value="ECO:0007669"/>
    <property type="project" value="TreeGrafter"/>
</dbReference>
<evidence type="ECO:0000256" key="1">
    <source>
        <dbReference type="SAM" id="MobiDB-lite"/>
    </source>
</evidence>
<feature type="domain" description="YTH" evidence="2">
    <location>
        <begin position="407"/>
        <end position="548"/>
    </location>
</feature>
<name>A0A4T0TTK5_9BASI</name>
<feature type="compositionally biased region" description="Basic and acidic residues" evidence="1">
    <location>
        <begin position="504"/>
        <end position="518"/>
    </location>
</feature>
<feature type="region of interest" description="Disordered" evidence="1">
    <location>
        <begin position="549"/>
        <end position="640"/>
    </location>
</feature>
<sequence>MDYRLYNQEQDFSWSQPKQFNYDNDEEFSELDSQLVDKLSLETDLLFGFNNTTPQLPQINNPNLNIYPITSTSTSTSTSKRDSHLQNLFNSKPNTFSTSFNSQFKQQPSFSPLNYSDSIPSYNTLQSVPVPSTITIWFGGLPQNITSELFTKALQKHDCHPISLSTVIDRSHCAFASFIDPNVLTRLGTFEIGGKIANLLSDACLFPHPVMNLDKSSTPSVQGSGSNPSQGHLPQTSQVPFTPKSHPQDRPKRPTMSSNPSFFQSKHNTPQAQSQTHSYSQFNQPSTSSSMRHENDAVAAAAAAASLTALSVLKTPHVMQAASAPNGPGQDVLEQTQHYLSLLVEGFQKQSSKLINEGSGQLFSQAEKIAEKLQQSTASNDKVESSQPQVEGEPNVIYTWKGDGRPRRYFILKALSKSDLDTSREENKWSTQAQNEEILNKAFNEASHVILFMSANKQRGFYGLAVGYFNSIWGKLTKYKRMTSKIPNEENANKDQNAPSSDIPARHSNPDTDRKSNENEGIESNSIKTLKSNDEKTWSAPVAEFNDDISLNVQGERQNKSDPIIPMKVSQSPKDDDKQLAKEEEIEDTKNAPGAHLVSPTVTPSQFHTLDAPSPMEKLPPAEDQTKQAETEKHTQRTRTFGRPFTVEWLSTQSVPFSKLKGVNNPWNINRPVKVSRDGTEVETRVGEQLVEEFGISASDLDKLTNNDQRKLQ</sequence>
<dbReference type="InterPro" id="IPR045168">
    <property type="entry name" value="YTH_prot"/>
</dbReference>
<feature type="compositionally biased region" description="Polar residues" evidence="1">
    <location>
        <begin position="255"/>
        <end position="290"/>
    </location>
</feature>
<organism evidence="3 4">
    <name type="scientific">Wallemia mellicola</name>
    <dbReference type="NCBI Taxonomy" id="1708541"/>
    <lineage>
        <taxon>Eukaryota</taxon>
        <taxon>Fungi</taxon>
        <taxon>Dikarya</taxon>
        <taxon>Basidiomycota</taxon>
        <taxon>Wallemiomycotina</taxon>
        <taxon>Wallemiomycetes</taxon>
        <taxon>Wallemiales</taxon>
        <taxon>Wallemiaceae</taxon>
        <taxon>Wallemia</taxon>
    </lineage>
</organism>
<feature type="region of interest" description="Disordered" evidence="1">
    <location>
        <begin position="485"/>
        <end position="535"/>
    </location>
</feature>
<proteinExistence type="predicted"/>
<evidence type="ECO:0000259" key="2">
    <source>
        <dbReference type="PROSITE" id="PS50882"/>
    </source>
</evidence>
<evidence type="ECO:0000313" key="4">
    <source>
        <dbReference type="Proteomes" id="UP000310708"/>
    </source>
</evidence>
<dbReference type="CDD" id="cd21134">
    <property type="entry name" value="YTH"/>
    <property type="match status" value="1"/>
</dbReference>
<dbReference type="Pfam" id="PF04146">
    <property type="entry name" value="YTH"/>
    <property type="match status" value="1"/>
</dbReference>
<dbReference type="GO" id="GO:0000381">
    <property type="term" value="P:regulation of alternative mRNA splicing, via spliceosome"/>
    <property type="evidence" value="ECO:0007669"/>
    <property type="project" value="TreeGrafter"/>
</dbReference>
<feature type="region of interest" description="Disordered" evidence="1">
    <location>
        <begin position="215"/>
        <end position="295"/>
    </location>
</feature>
<reference evidence="3 4" key="1">
    <citation type="submission" date="2019-03" db="EMBL/GenBank/DDBJ databases">
        <title>Sequencing 25 genomes of Wallemia mellicola.</title>
        <authorList>
            <person name="Gostincar C."/>
        </authorList>
    </citation>
    <scope>NUCLEOTIDE SEQUENCE [LARGE SCALE GENOMIC DNA]</scope>
    <source>
        <strain evidence="3 4">EXF-757</strain>
    </source>
</reference>
<feature type="compositionally biased region" description="Basic and acidic residues" evidence="1">
    <location>
        <begin position="620"/>
        <end position="635"/>
    </location>
</feature>
<feature type="domain" description="YTH" evidence="2">
    <location>
        <begin position="548"/>
        <end position="694"/>
    </location>
</feature>
<comment type="caution">
    <text evidence="3">The sequence shown here is derived from an EMBL/GenBank/DDBJ whole genome shotgun (WGS) entry which is preliminary data.</text>
</comment>
<dbReference type="PANTHER" id="PTHR12357">
    <property type="entry name" value="YTH YT521-B HOMOLOGY DOMAIN-CONTAINING"/>
    <property type="match status" value="1"/>
</dbReference>
<dbReference type="GO" id="GO:0003729">
    <property type="term" value="F:mRNA binding"/>
    <property type="evidence" value="ECO:0007669"/>
    <property type="project" value="TreeGrafter"/>
</dbReference>
<dbReference type="EMBL" id="SPRX01000007">
    <property type="protein sequence ID" value="TIC68475.1"/>
    <property type="molecule type" value="Genomic_DNA"/>
</dbReference>
<feature type="compositionally biased region" description="Polar residues" evidence="1">
    <location>
        <begin position="215"/>
        <end position="240"/>
    </location>
</feature>
<protein>
    <recommendedName>
        <fullName evidence="2">YTH domain-containing protein</fullName>
    </recommendedName>
</protein>
<dbReference type="InterPro" id="IPR007275">
    <property type="entry name" value="YTH_domain"/>
</dbReference>
<feature type="compositionally biased region" description="Basic and acidic residues" evidence="1">
    <location>
        <begin position="573"/>
        <end position="583"/>
    </location>
</feature>
<evidence type="ECO:0000313" key="3">
    <source>
        <dbReference type="EMBL" id="TIC68475.1"/>
    </source>
</evidence>
<dbReference type="PROSITE" id="PS50882">
    <property type="entry name" value="YTH"/>
    <property type="match status" value="2"/>
</dbReference>
<dbReference type="GO" id="GO:0005654">
    <property type="term" value="C:nucleoplasm"/>
    <property type="evidence" value="ECO:0007669"/>
    <property type="project" value="TreeGrafter"/>
</dbReference>
<dbReference type="PANTHER" id="PTHR12357:SF3">
    <property type="entry name" value="YTH DOMAIN-CONTAINING PROTEIN 1"/>
    <property type="match status" value="1"/>
</dbReference>
<dbReference type="AlphaFoldDB" id="A0A4T0TTK5"/>
<dbReference type="Gene3D" id="3.10.590.10">
    <property type="entry name" value="ph1033 like domains"/>
    <property type="match status" value="2"/>
</dbReference>
<dbReference type="Proteomes" id="UP000310708">
    <property type="component" value="Unassembled WGS sequence"/>
</dbReference>
<accession>A0A4T0TTK5</accession>
<dbReference type="GO" id="GO:1990247">
    <property type="term" value="F:N6-methyladenosine-containing RNA reader activity"/>
    <property type="evidence" value="ECO:0007669"/>
    <property type="project" value="TreeGrafter"/>
</dbReference>
<gene>
    <name evidence="3" type="ORF">E3Q01_00873</name>
</gene>